<dbReference type="PANTHER" id="PTHR43737">
    <property type="entry name" value="BLL7424 PROTEIN"/>
    <property type="match status" value="1"/>
</dbReference>
<keyword evidence="2" id="KW-1185">Reference proteome</keyword>
<protein>
    <submittedName>
        <fullName evidence="1">DUF1501 domain-containing protein</fullName>
    </submittedName>
</protein>
<proteinExistence type="predicted"/>
<evidence type="ECO:0000313" key="2">
    <source>
        <dbReference type="Proteomes" id="UP001595616"/>
    </source>
</evidence>
<gene>
    <name evidence="1" type="ORF">ACFOOI_14275</name>
</gene>
<dbReference type="Proteomes" id="UP001595616">
    <property type="component" value="Unassembled WGS sequence"/>
</dbReference>
<reference evidence="2" key="1">
    <citation type="journal article" date="2019" name="Int. J. Syst. Evol. Microbiol.">
        <title>The Global Catalogue of Microorganisms (GCM) 10K type strain sequencing project: providing services to taxonomists for standard genome sequencing and annotation.</title>
        <authorList>
            <consortium name="The Broad Institute Genomics Platform"/>
            <consortium name="The Broad Institute Genome Sequencing Center for Infectious Disease"/>
            <person name="Wu L."/>
            <person name="Ma J."/>
        </authorList>
    </citation>
    <scope>NUCLEOTIDE SEQUENCE [LARGE SCALE GENOMIC DNA]</scope>
    <source>
        <strain evidence="2">CECT 7956</strain>
    </source>
</reference>
<dbReference type="InterPro" id="IPR010869">
    <property type="entry name" value="DUF1501"/>
</dbReference>
<dbReference type="PANTHER" id="PTHR43737:SF1">
    <property type="entry name" value="DUF1501 DOMAIN-CONTAINING PROTEIN"/>
    <property type="match status" value="1"/>
</dbReference>
<name>A0ABV7YZW0_9BACT</name>
<evidence type="ECO:0000313" key="1">
    <source>
        <dbReference type="EMBL" id="MFC3811825.1"/>
    </source>
</evidence>
<sequence>MKRRNFIQQSAMGLGVVTNLKLDKMHVSGFQPAQGYAENDNIVVIIQLMGGNDGMNTITPYEWESYYTLYRPTLNIPQKSVFPISKELGMAMHPNLKLGVKNGMLGLFNEGKLSIIHGVGYENPNYSHFRSTDIWLSGVVPGNDTQTLNTGWLGRYFDKYRNFDKPESPYCIQIGQNPSLMFMGETTEKSIVLENAEELFDQAKNVESDRINVGGSTYYQDEFAYINEVGIQVNEYSKVIKTAFDKGKNIENYSNKSLSNQLKLVARLINGGLKSKVYYVEVLGYDTHANQGTIDGVHGRLLAELSEAVSSFQSDIEALGHADKVVGITASEFGRRPYENGSQGTDHGTSSVMFAFGKKVKGEIFGGHFAFLPFRDHQNLRFSTDFRSIYYELMVNWFEQTPEFAQKVLGSKFAYVEQRGFLKTTVPDVTLPPPPVIPPTNADINAPNNPENPKNITEQDVFVVYPNPVDNSAGFMNMTLYFPGDVTISQSFVGGQSFGVIHKKSYRAGLHNVFLEFKGGPGLYLLTIKVNNRYHFLKVLKVN</sequence>
<dbReference type="RefSeq" id="WP_379838674.1">
    <property type="nucleotide sequence ID" value="NZ_JBHRYQ010000001.1"/>
</dbReference>
<accession>A0ABV7YZW0</accession>
<comment type="caution">
    <text evidence="1">The sequence shown here is derived from an EMBL/GenBank/DDBJ whole genome shotgun (WGS) entry which is preliminary data.</text>
</comment>
<organism evidence="1 2">
    <name type="scientific">Lacihabitans lacunae</name>
    <dbReference type="NCBI Taxonomy" id="1028214"/>
    <lineage>
        <taxon>Bacteria</taxon>
        <taxon>Pseudomonadati</taxon>
        <taxon>Bacteroidota</taxon>
        <taxon>Cytophagia</taxon>
        <taxon>Cytophagales</taxon>
        <taxon>Leadbetterellaceae</taxon>
        <taxon>Lacihabitans</taxon>
    </lineage>
</organism>
<dbReference type="EMBL" id="JBHRYQ010000001">
    <property type="protein sequence ID" value="MFC3811825.1"/>
    <property type="molecule type" value="Genomic_DNA"/>
</dbReference>
<dbReference type="Pfam" id="PF07394">
    <property type="entry name" value="DUF1501"/>
    <property type="match status" value="1"/>
</dbReference>